<dbReference type="Proteomes" id="UP000182836">
    <property type="component" value="Unassembled WGS sequence"/>
</dbReference>
<sequence length="427" mass="48785">MNYTQNHRIKQMNEFTLIVGADIAKHKHVARAQDFRGIEVGKPCVFDNSRARFNKLLHWIHLLMEGHSKTHVLFGIEPTGHYWMPLAQFLRHEGIKIVIVNPLHVKRSKELDDNSPTKNDVKDARVIAQLLKDGRYSEPQIPQGIYAELRVGMNMRERLSKDLLQVKGRIHGWLDRYFPEFLTVFKDWEGKAALLTLQNFPLPNDIVKQNAEEIVQVWKIEVKRAVGTKRALQLIMAAEESVGLKSGLDMAKQELHVLLSQYKLLCEQLAQCMERVERMVHTIPGATQMMTIPGVGFVTVAGFLAEVGDLNGYSHPRQIQKLAGFNLKENSSGKHKGRTRITKRGRPRLRALLYKCVMPLVAKNEQFKALHDEFTARTVNPLRKKQSLIALCCKLIRIFFALGRKQQPYDALLVIAKSQHSSARNVT</sequence>
<feature type="domain" description="Transposase IS116/IS110/IS902 C-terminal" evidence="2">
    <location>
        <begin position="288"/>
        <end position="371"/>
    </location>
</feature>
<dbReference type="GeneID" id="42307805"/>
<dbReference type="PATRIC" id="fig|47500.8.peg.901"/>
<accession>A0A0D1W6J5</accession>
<dbReference type="Pfam" id="PF02371">
    <property type="entry name" value="Transposase_20"/>
    <property type="match status" value="1"/>
</dbReference>
<reference evidence="3 5" key="1">
    <citation type="submission" date="2015-07" db="EMBL/GenBank/DDBJ databases">
        <title>Fjat-14205 dsm 2895.</title>
        <authorList>
            <person name="Liu B."/>
            <person name="Wang J."/>
            <person name="Zhu Y."/>
            <person name="Liu G."/>
            <person name="Chen Q."/>
            <person name="Chen Z."/>
            <person name="Lan J."/>
            <person name="Che J."/>
            <person name="Ge C."/>
            <person name="Shi H."/>
            <person name="Pan Z."/>
            <person name="Liu X."/>
        </authorList>
    </citation>
    <scope>NUCLEOTIDE SEQUENCE [LARGE SCALE GENOMIC DNA]</scope>
    <source>
        <strain evidence="3 5">DSM 2895</strain>
    </source>
</reference>
<evidence type="ECO:0000259" key="2">
    <source>
        <dbReference type="Pfam" id="PF02371"/>
    </source>
</evidence>
<feature type="domain" description="Transposase IS110-like N-terminal" evidence="1">
    <location>
        <begin position="19"/>
        <end position="179"/>
    </location>
</feature>
<dbReference type="RefSeq" id="WP_043066785.1">
    <property type="nucleotide sequence ID" value="NZ_BJOA01000238.1"/>
</dbReference>
<evidence type="ECO:0000313" key="5">
    <source>
        <dbReference type="Proteomes" id="UP000037269"/>
    </source>
</evidence>
<gene>
    <name evidence="3" type="ORF">AF333_21955</name>
    <name evidence="4" type="ORF">SAMN04487909_11614</name>
</gene>
<dbReference type="PANTHER" id="PTHR33055:SF13">
    <property type="entry name" value="TRANSPOSASE"/>
    <property type="match status" value="1"/>
</dbReference>
<dbReference type="Proteomes" id="UP000037269">
    <property type="component" value="Unassembled WGS sequence"/>
</dbReference>
<name>A0A0D1W6J5_ANEMI</name>
<dbReference type="OrthoDB" id="9790935at2"/>
<evidence type="ECO:0000313" key="4">
    <source>
        <dbReference type="EMBL" id="SDJ34356.1"/>
    </source>
</evidence>
<dbReference type="InterPro" id="IPR003346">
    <property type="entry name" value="Transposase_20"/>
</dbReference>
<evidence type="ECO:0000313" key="3">
    <source>
        <dbReference type="EMBL" id="KON97702.1"/>
    </source>
</evidence>
<organism evidence="3 5">
    <name type="scientific">Aneurinibacillus migulanus</name>
    <name type="common">Bacillus migulanus</name>
    <dbReference type="NCBI Taxonomy" id="47500"/>
    <lineage>
        <taxon>Bacteria</taxon>
        <taxon>Bacillati</taxon>
        <taxon>Bacillota</taxon>
        <taxon>Bacilli</taxon>
        <taxon>Bacillales</taxon>
        <taxon>Paenibacillaceae</taxon>
        <taxon>Aneurinibacillus group</taxon>
        <taxon>Aneurinibacillus</taxon>
    </lineage>
</organism>
<evidence type="ECO:0000259" key="1">
    <source>
        <dbReference type="Pfam" id="PF01548"/>
    </source>
</evidence>
<dbReference type="Pfam" id="PF01548">
    <property type="entry name" value="DEDD_Tnp_IS110"/>
    <property type="match status" value="1"/>
</dbReference>
<dbReference type="NCBIfam" id="NF033542">
    <property type="entry name" value="transpos_IS110"/>
    <property type="match status" value="1"/>
</dbReference>
<reference evidence="4 6" key="2">
    <citation type="submission" date="2016-10" db="EMBL/GenBank/DDBJ databases">
        <authorList>
            <person name="de Groot N.N."/>
        </authorList>
    </citation>
    <scope>NUCLEOTIDE SEQUENCE [LARGE SCALE GENOMIC DNA]</scope>
    <source>
        <strain evidence="4 6">DSM 2895</strain>
    </source>
</reference>
<dbReference type="EMBL" id="FNED01000016">
    <property type="protein sequence ID" value="SDJ34356.1"/>
    <property type="molecule type" value="Genomic_DNA"/>
</dbReference>
<dbReference type="InterPro" id="IPR047650">
    <property type="entry name" value="Transpos_IS110"/>
</dbReference>
<dbReference type="EMBL" id="LGUG01000004">
    <property type="protein sequence ID" value="KON97702.1"/>
    <property type="molecule type" value="Genomic_DNA"/>
</dbReference>
<keyword evidence="5" id="KW-1185">Reference proteome</keyword>
<dbReference type="InterPro" id="IPR002525">
    <property type="entry name" value="Transp_IS110-like_N"/>
</dbReference>
<protein>
    <submittedName>
        <fullName evidence="3">Transposase</fullName>
    </submittedName>
</protein>
<evidence type="ECO:0000313" key="6">
    <source>
        <dbReference type="Proteomes" id="UP000182836"/>
    </source>
</evidence>
<dbReference type="GO" id="GO:0006313">
    <property type="term" value="P:DNA transposition"/>
    <property type="evidence" value="ECO:0007669"/>
    <property type="project" value="InterPro"/>
</dbReference>
<dbReference type="GO" id="GO:0004803">
    <property type="term" value="F:transposase activity"/>
    <property type="evidence" value="ECO:0007669"/>
    <property type="project" value="InterPro"/>
</dbReference>
<dbReference type="PANTHER" id="PTHR33055">
    <property type="entry name" value="TRANSPOSASE FOR INSERTION SEQUENCE ELEMENT IS1111A"/>
    <property type="match status" value="1"/>
</dbReference>
<proteinExistence type="predicted"/>
<dbReference type="GO" id="GO:0003677">
    <property type="term" value="F:DNA binding"/>
    <property type="evidence" value="ECO:0007669"/>
    <property type="project" value="InterPro"/>
</dbReference>
<dbReference type="AlphaFoldDB" id="A0A0D1W6J5"/>